<organism evidence="3 4">
    <name type="scientific">Eragrostis curvula</name>
    <name type="common">weeping love grass</name>
    <dbReference type="NCBI Taxonomy" id="38414"/>
    <lineage>
        <taxon>Eukaryota</taxon>
        <taxon>Viridiplantae</taxon>
        <taxon>Streptophyta</taxon>
        <taxon>Embryophyta</taxon>
        <taxon>Tracheophyta</taxon>
        <taxon>Spermatophyta</taxon>
        <taxon>Magnoliopsida</taxon>
        <taxon>Liliopsida</taxon>
        <taxon>Poales</taxon>
        <taxon>Poaceae</taxon>
        <taxon>PACMAD clade</taxon>
        <taxon>Chloridoideae</taxon>
        <taxon>Eragrostideae</taxon>
        <taxon>Eragrostidinae</taxon>
        <taxon>Eragrostis</taxon>
    </lineage>
</organism>
<feature type="region of interest" description="Disordered" evidence="1">
    <location>
        <begin position="1"/>
        <end position="120"/>
    </location>
</feature>
<dbReference type="InterPro" id="IPR026960">
    <property type="entry name" value="RVT-Znf"/>
</dbReference>
<reference evidence="3 4" key="1">
    <citation type="journal article" date="2019" name="Sci. Rep.">
        <title>A high-quality genome of Eragrostis curvula grass provides insights into Poaceae evolution and supports new strategies to enhance forage quality.</title>
        <authorList>
            <person name="Carballo J."/>
            <person name="Santos B.A.C.M."/>
            <person name="Zappacosta D."/>
            <person name="Garbus I."/>
            <person name="Selva J.P."/>
            <person name="Gallo C.A."/>
            <person name="Diaz A."/>
            <person name="Albertini E."/>
            <person name="Caccamo M."/>
            <person name="Echenique V."/>
        </authorList>
    </citation>
    <scope>NUCLEOTIDE SEQUENCE [LARGE SCALE GENOMIC DNA]</scope>
    <source>
        <strain evidence="4">cv. Victoria</strain>
        <tissue evidence="3">Leaf</tissue>
    </source>
</reference>
<gene>
    <name evidence="3" type="ORF">EJB05_09511</name>
</gene>
<name>A0A5J9W560_9POAL</name>
<proteinExistence type="predicted"/>
<evidence type="ECO:0000313" key="3">
    <source>
        <dbReference type="EMBL" id="TVU43075.1"/>
    </source>
</evidence>
<dbReference type="PANTHER" id="PTHR33170:SF22">
    <property type="entry name" value="OS10G0417100 PROTEIN"/>
    <property type="match status" value="1"/>
</dbReference>
<evidence type="ECO:0000256" key="1">
    <source>
        <dbReference type="SAM" id="MobiDB-lite"/>
    </source>
</evidence>
<accession>A0A5J9W560</accession>
<evidence type="ECO:0000313" key="4">
    <source>
        <dbReference type="Proteomes" id="UP000324897"/>
    </source>
</evidence>
<dbReference type="OrthoDB" id="1112108at2759"/>
<dbReference type="PANTHER" id="PTHR33170">
    <property type="entry name" value="DUF4283 DOMAIN-CONTAINING PROTEIN-RELATED"/>
    <property type="match status" value="1"/>
</dbReference>
<dbReference type="Gramene" id="TVU43075">
    <property type="protein sequence ID" value="TVU43075"/>
    <property type="gene ID" value="EJB05_09511"/>
</dbReference>
<feature type="domain" description="Reverse transcriptase zinc-binding" evidence="2">
    <location>
        <begin position="611"/>
        <end position="690"/>
    </location>
</feature>
<feature type="non-terminal residue" evidence="3">
    <location>
        <position position="1"/>
    </location>
</feature>
<evidence type="ECO:0000259" key="2">
    <source>
        <dbReference type="Pfam" id="PF13966"/>
    </source>
</evidence>
<feature type="compositionally biased region" description="Basic and acidic residues" evidence="1">
    <location>
        <begin position="400"/>
        <end position="415"/>
    </location>
</feature>
<dbReference type="EMBL" id="RWGY01000005">
    <property type="protein sequence ID" value="TVU43075.1"/>
    <property type="molecule type" value="Genomic_DNA"/>
</dbReference>
<feature type="compositionally biased region" description="Basic and acidic residues" evidence="1">
    <location>
        <begin position="50"/>
        <end position="99"/>
    </location>
</feature>
<dbReference type="Proteomes" id="UP000324897">
    <property type="component" value="Unassembled WGS sequence"/>
</dbReference>
<feature type="compositionally biased region" description="Basic and acidic residues" evidence="1">
    <location>
        <begin position="18"/>
        <end position="38"/>
    </location>
</feature>
<sequence>MVNTRASRGWGREGFGSGRDRGAGRRGGRHDYQWRRQDWVPGDSSGNAGKSKEEEIDNRERWERASKDKDEAEGSRMNDNEGKSRWSHRAEMMEGKEVQKSTPDSESAKFQGEHSSSVIPDGDSGGCSKCGVMNHSTQECTRPNKCDKCGACGHLGEKCRSKKLWEYVAPLCATQVEGQAFFCIPDCPSDVNLKERSTTALITVMSGNVTARQIEAEFKELLGSVAWRWTARSIDENKFTVREVVFPTATHADTKAIPDHDKHDDQPNSKKPRMDGGNPGAHESDGEEDDLLSDDFTVILDKSPEDVSSGSQDMGMLQCSSIQMHKNIMLSNALPKSSPKEVTSLSDNLTQNRFSVEDIIPLSSKSTSKEEMNDILGKLNEKQIIKTTRQSERVQMQMTDKLKNKEPSTAKKRSFEGTNLSEHNSFSILDNEDIADLANNMGILISGNFFEKVDLMKDLEIARHSLINKSSNIDTASVNLETNANTESSCQEQHTSDNLLPERNDSLLIEWANEDSEEEGSVKHRINDSPIWSDLLKVRDIYMKGRKLILGNDKDISVADCAANEWVINFRVNLPSILHGQWYSLAARLNEQRLTASKDKAVWLWTSNGIFSVKSVYDHLTRDDNGASYKHIWRSKIPEKIKIFLWLLENGVILTKDNMVNRKWQGDPTCHFCNQEESISHLMFECCVTRGLYPAEMGEVIKAGATTMLQTAVSIMKRQGRCAVIQQIQGSTVTIQDADAEENEAED</sequence>
<feature type="compositionally biased region" description="Basic and acidic residues" evidence="1">
    <location>
        <begin position="252"/>
        <end position="274"/>
    </location>
</feature>
<keyword evidence="4" id="KW-1185">Reference proteome</keyword>
<dbReference type="Pfam" id="PF13966">
    <property type="entry name" value="zf-RVT"/>
    <property type="match status" value="1"/>
</dbReference>
<dbReference type="AlphaFoldDB" id="A0A5J9W560"/>
<feature type="region of interest" description="Disordered" evidence="1">
    <location>
        <begin position="252"/>
        <end position="289"/>
    </location>
</feature>
<protein>
    <recommendedName>
        <fullName evidence="2">Reverse transcriptase zinc-binding domain-containing protein</fullName>
    </recommendedName>
</protein>
<comment type="caution">
    <text evidence="3">The sequence shown here is derived from an EMBL/GenBank/DDBJ whole genome shotgun (WGS) entry which is preliminary data.</text>
</comment>
<dbReference type="Gene3D" id="4.10.60.10">
    <property type="entry name" value="Zinc finger, CCHC-type"/>
    <property type="match status" value="1"/>
</dbReference>
<feature type="region of interest" description="Disordered" evidence="1">
    <location>
        <begin position="390"/>
        <end position="417"/>
    </location>
</feature>